<evidence type="ECO:0000313" key="2">
    <source>
        <dbReference type="Proteomes" id="UP001139408"/>
    </source>
</evidence>
<dbReference type="RefSeq" id="WP_229780051.1">
    <property type="nucleotide sequence ID" value="NZ_BMQI01000028.1"/>
</dbReference>
<name>A0A9X1Z8R9_9GAMM</name>
<dbReference type="EMBL" id="JAKILJ010000028">
    <property type="protein sequence ID" value="MCL1106139.1"/>
    <property type="molecule type" value="Genomic_DNA"/>
</dbReference>
<gene>
    <name evidence="1" type="ORF">L2749_12885</name>
</gene>
<dbReference type="AlphaFoldDB" id="A0A9X1Z8R9"/>
<sequence>MKGFSFKKLEVWKKEAREISAMLGALIKIRKGCVKEDAANYDVDLEPRT</sequence>
<reference evidence="1" key="1">
    <citation type="submission" date="2022-01" db="EMBL/GenBank/DDBJ databases">
        <title>Whole genome-based taxonomy of the Shewanellaceae.</title>
        <authorList>
            <person name="Martin-Rodriguez A.J."/>
        </authorList>
    </citation>
    <scope>NUCLEOTIDE SEQUENCE</scope>
    <source>
        <strain evidence="1">DSM 23803</strain>
    </source>
</reference>
<keyword evidence="2" id="KW-1185">Reference proteome</keyword>
<organism evidence="1 2">
    <name type="scientific">Shewanella algicola</name>
    <dbReference type="NCBI Taxonomy" id="640633"/>
    <lineage>
        <taxon>Bacteria</taxon>
        <taxon>Pseudomonadati</taxon>
        <taxon>Pseudomonadota</taxon>
        <taxon>Gammaproteobacteria</taxon>
        <taxon>Alteromonadales</taxon>
        <taxon>Shewanellaceae</taxon>
        <taxon>Shewanella</taxon>
    </lineage>
</organism>
<dbReference type="Proteomes" id="UP001139408">
    <property type="component" value="Unassembled WGS sequence"/>
</dbReference>
<proteinExistence type="predicted"/>
<comment type="caution">
    <text evidence="1">The sequence shown here is derived from an EMBL/GenBank/DDBJ whole genome shotgun (WGS) entry which is preliminary data.</text>
</comment>
<accession>A0A9X1Z8R9</accession>
<evidence type="ECO:0000313" key="1">
    <source>
        <dbReference type="EMBL" id="MCL1106139.1"/>
    </source>
</evidence>
<protein>
    <submittedName>
        <fullName evidence="1">Uncharacterized protein</fullName>
    </submittedName>
</protein>